<evidence type="ECO:0000259" key="2">
    <source>
        <dbReference type="Pfam" id="PF19044"/>
    </source>
</evidence>
<keyword evidence="4" id="KW-1185">Reference proteome</keyword>
<dbReference type="EMBL" id="JNAD02000015">
    <property type="protein sequence ID" value="RKM91944.1"/>
    <property type="molecule type" value="Genomic_DNA"/>
</dbReference>
<dbReference type="PANTHER" id="PTHR30121">
    <property type="entry name" value="UNCHARACTERIZED PROTEIN YJGR-RELATED"/>
    <property type="match status" value="1"/>
</dbReference>
<dbReference type="Proteomes" id="UP000028058">
    <property type="component" value="Unassembled WGS sequence"/>
</dbReference>
<sequence>MTRFFLNRRRTPAQTQVCDAGQLLEAASPEAVEVHARALAVGAQLATTLVVTGYPAEVTPGWLAPLLSFPGHLDIALHIDPIPTPVAAAGLRKQRARLESGRRAGFGKGHLDDPEVEAAAADAAELAYRIARGEGKLFHVALYLTVHAPDEETLAEQAAAVRAVAESLLMTVAPTTYRALPGWLATLPLGIDTLRMRRTFDTAALAACFPFTSPDLPITTNADGAPQGVLYGLNTVSGAPVLWDRFAQDNYNSITLARSGAGKSYLAKLELLRLLFTGVTASVIDPEDEYVRLAETVGGQVLALGADGVRLNPFDLPAADDGEDVLTRRVLFLHTFLAVLLGTELTAAQKAVLDRAVLAAYERAGITADARTWQRTPPTLSDLTAVLAEEESEAAAALADQLAPYTTGSHADLFNGQSTACASGHLVVFALRRLAEEVKAPAMLVALDAIWRQVTHRPRTGRHLVVVDEAWLLMRDGAGAGFLFRMAKAARKYWTGLAVVTQDADDVLASPLGRAIISNAATQVLLRQAPQAIDTISENFHLCRGEREFLLTAARGEALLLTGDRRHKVALMSIAAPGEHEVITTDPGELAAQQPDEPGDAEPEADGLWYEPPFNADEGEADS</sequence>
<name>A0A3R7IMF3_9ACTN</name>
<dbReference type="SUPFAM" id="SSF52540">
    <property type="entry name" value="P-loop containing nucleoside triphosphate hydrolases"/>
    <property type="match status" value="1"/>
</dbReference>
<dbReference type="InterPro" id="IPR025955">
    <property type="entry name" value="TraC/Conjuga_ATPase"/>
</dbReference>
<dbReference type="Gene3D" id="3.40.50.300">
    <property type="entry name" value="P-loop containing nucleotide triphosphate hydrolases"/>
    <property type="match status" value="1"/>
</dbReference>
<dbReference type="Pfam" id="PF11130">
    <property type="entry name" value="TraC_F_IV"/>
    <property type="match status" value="1"/>
</dbReference>
<evidence type="ECO:0000313" key="4">
    <source>
        <dbReference type="Proteomes" id="UP000028058"/>
    </source>
</evidence>
<reference evidence="3 4" key="1">
    <citation type="journal article" date="2014" name="Genome Announc.">
        <title>Draft Genome Sequence of Streptomyces fradiae ATCC 19609, a Strain Highly Sensitive to Antibiotics.</title>
        <authorList>
            <person name="Bekker O.B."/>
            <person name="Klimina K.M."/>
            <person name="Vatlin A.A."/>
            <person name="Zakharevich N.V."/>
            <person name="Kasianov A.S."/>
            <person name="Danilenko V.N."/>
        </authorList>
    </citation>
    <scope>NUCLEOTIDE SEQUENCE [LARGE SCALE GENOMIC DNA]</scope>
    <source>
        <strain evidence="3 4">ATCC 19609</strain>
    </source>
</reference>
<dbReference type="OrthoDB" id="9804380at2"/>
<dbReference type="InterPro" id="IPR051162">
    <property type="entry name" value="T4SS_component"/>
</dbReference>
<comment type="caution">
    <text evidence="3">The sequence shown here is derived from an EMBL/GenBank/DDBJ whole genome shotgun (WGS) entry which is preliminary data.</text>
</comment>
<feature type="domain" description="TraG P-loop" evidence="2">
    <location>
        <begin position="248"/>
        <end position="553"/>
    </location>
</feature>
<evidence type="ECO:0000256" key="1">
    <source>
        <dbReference type="SAM" id="MobiDB-lite"/>
    </source>
</evidence>
<dbReference type="Gene3D" id="1.10.8.730">
    <property type="match status" value="1"/>
</dbReference>
<organism evidence="3 4">
    <name type="scientific">Streptomyces xinghaiensis</name>
    <dbReference type="NCBI Taxonomy" id="1038928"/>
    <lineage>
        <taxon>Bacteria</taxon>
        <taxon>Bacillati</taxon>
        <taxon>Actinomycetota</taxon>
        <taxon>Actinomycetes</taxon>
        <taxon>Kitasatosporales</taxon>
        <taxon>Streptomycetaceae</taxon>
        <taxon>Streptomyces</taxon>
    </lineage>
</organism>
<dbReference type="RefSeq" id="WP_050363383.1">
    <property type="nucleotide sequence ID" value="NZ_CP134822.1"/>
</dbReference>
<proteinExistence type="predicted"/>
<evidence type="ECO:0000313" key="3">
    <source>
        <dbReference type="EMBL" id="RKM91944.1"/>
    </source>
</evidence>
<dbReference type="InterPro" id="IPR027417">
    <property type="entry name" value="P-loop_NTPase"/>
</dbReference>
<dbReference type="InterPro" id="IPR043964">
    <property type="entry name" value="P-loop_TraG"/>
</dbReference>
<protein>
    <submittedName>
        <fullName evidence="3">DUF87 domain-containing protein</fullName>
    </submittedName>
</protein>
<feature type="region of interest" description="Disordered" evidence="1">
    <location>
        <begin position="585"/>
        <end position="623"/>
    </location>
</feature>
<dbReference type="PANTHER" id="PTHR30121:SF6">
    <property type="entry name" value="SLR6007 PROTEIN"/>
    <property type="match status" value="1"/>
</dbReference>
<accession>A0A3R7IMF3</accession>
<dbReference type="Pfam" id="PF19044">
    <property type="entry name" value="P-loop_TraG"/>
    <property type="match status" value="1"/>
</dbReference>
<dbReference type="AlphaFoldDB" id="A0A3R7IMF3"/>
<gene>
    <name evidence="3" type="ORF">SFRA_026195</name>
</gene>